<dbReference type="PROSITE" id="PS50011">
    <property type="entry name" value="PROTEIN_KINASE_DOM"/>
    <property type="match status" value="1"/>
</dbReference>
<name>A0A839F5Z1_9GAMM</name>
<dbReference type="GO" id="GO:0005524">
    <property type="term" value="F:ATP binding"/>
    <property type="evidence" value="ECO:0007669"/>
    <property type="project" value="InterPro"/>
</dbReference>
<protein>
    <submittedName>
        <fullName evidence="3">Non-specific serine/threonine protein kinase/serine/threonine-protein kinase</fullName>
        <ecNumber evidence="3">2.7.11.1</ecNumber>
    </submittedName>
</protein>
<dbReference type="InterPro" id="IPR000719">
    <property type="entry name" value="Prot_kinase_dom"/>
</dbReference>
<comment type="caution">
    <text evidence="3">The sequence shown here is derived from an EMBL/GenBank/DDBJ whole genome shotgun (WGS) entry which is preliminary data.</text>
</comment>
<dbReference type="SUPFAM" id="SSF56112">
    <property type="entry name" value="Protein kinase-like (PK-like)"/>
    <property type="match status" value="1"/>
</dbReference>
<proteinExistence type="predicted"/>
<dbReference type="EMBL" id="JACGXL010000011">
    <property type="protein sequence ID" value="MBA8890006.1"/>
    <property type="molecule type" value="Genomic_DNA"/>
</dbReference>
<keyword evidence="3" id="KW-0418">Kinase</keyword>
<evidence type="ECO:0000259" key="2">
    <source>
        <dbReference type="PROSITE" id="PS50011"/>
    </source>
</evidence>
<dbReference type="RefSeq" id="WP_182533041.1">
    <property type="nucleotide sequence ID" value="NZ_JACGXL010000011.1"/>
</dbReference>
<dbReference type="Pfam" id="PF13374">
    <property type="entry name" value="TPR_10"/>
    <property type="match status" value="1"/>
</dbReference>
<accession>A0A839F5Z1</accession>
<keyword evidence="1" id="KW-1133">Transmembrane helix</keyword>
<keyword evidence="3" id="KW-0723">Serine/threonine-protein kinase</keyword>
<keyword evidence="4" id="KW-1185">Reference proteome</keyword>
<dbReference type="Gene3D" id="1.10.510.10">
    <property type="entry name" value="Transferase(Phosphotransferase) domain 1"/>
    <property type="match status" value="1"/>
</dbReference>
<dbReference type="InterPro" id="IPR011990">
    <property type="entry name" value="TPR-like_helical_dom_sf"/>
</dbReference>
<feature type="non-terminal residue" evidence="3">
    <location>
        <position position="1"/>
    </location>
</feature>
<reference evidence="3 4" key="1">
    <citation type="submission" date="2020-07" db="EMBL/GenBank/DDBJ databases">
        <title>Genomic Encyclopedia of Type Strains, Phase IV (KMG-V): Genome sequencing to study the core and pangenomes of soil and plant-associated prokaryotes.</title>
        <authorList>
            <person name="Whitman W."/>
        </authorList>
    </citation>
    <scope>NUCLEOTIDE SEQUENCE [LARGE SCALE GENOMIC DNA]</scope>
    <source>
        <strain evidence="3 4">RH2WT43</strain>
    </source>
</reference>
<evidence type="ECO:0000256" key="1">
    <source>
        <dbReference type="SAM" id="Phobius"/>
    </source>
</evidence>
<keyword evidence="1" id="KW-0812">Transmembrane</keyword>
<dbReference type="InterPro" id="IPR053137">
    <property type="entry name" value="NLR-like"/>
</dbReference>
<gene>
    <name evidence="3" type="ORF">FHW12_004253</name>
</gene>
<dbReference type="GO" id="GO:0004674">
    <property type="term" value="F:protein serine/threonine kinase activity"/>
    <property type="evidence" value="ECO:0007669"/>
    <property type="project" value="UniProtKB-KW"/>
</dbReference>
<dbReference type="InterPro" id="IPR011009">
    <property type="entry name" value="Kinase-like_dom_sf"/>
</dbReference>
<dbReference type="PANTHER" id="PTHR46082:SF6">
    <property type="entry name" value="AAA+ ATPASE DOMAIN-CONTAINING PROTEIN-RELATED"/>
    <property type="match status" value="1"/>
</dbReference>
<dbReference type="EC" id="2.7.11.1" evidence="3"/>
<feature type="domain" description="Protein kinase" evidence="2">
    <location>
        <begin position="1"/>
        <end position="163"/>
    </location>
</feature>
<evidence type="ECO:0000313" key="4">
    <source>
        <dbReference type="Proteomes" id="UP000550401"/>
    </source>
</evidence>
<dbReference type="AlphaFoldDB" id="A0A839F5Z1"/>
<keyword evidence="1" id="KW-0472">Membrane</keyword>
<dbReference type="Proteomes" id="UP000550401">
    <property type="component" value="Unassembled WGS sequence"/>
</dbReference>
<dbReference type="Pfam" id="PF13424">
    <property type="entry name" value="TPR_12"/>
    <property type="match status" value="2"/>
</dbReference>
<keyword evidence="3" id="KW-0808">Transferase</keyword>
<dbReference type="SUPFAM" id="SSF48452">
    <property type="entry name" value="TPR-like"/>
    <property type="match status" value="2"/>
</dbReference>
<dbReference type="Pfam" id="PF00069">
    <property type="entry name" value="Pkinase"/>
    <property type="match status" value="1"/>
</dbReference>
<dbReference type="PANTHER" id="PTHR46082">
    <property type="entry name" value="ATP/GTP-BINDING PROTEIN-RELATED"/>
    <property type="match status" value="1"/>
</dbReference>
<feature type="transmembrane region" description="Helical" evidence="1">
    <location>
        <begin position="189"/>
        <end position="209"/>
    </location>
</feature>
<organism evidence="3 4">
    <name type="scientific">Dokdonella fugitiva</name>
    <dbReference type="NCBI Taxonomy" id="328517"/>
    <lineage>
        <taxon>Bacteria</taxon>
        <taxon>Pseudomonadati</taxon>
        <taxon>Pseudomonadota</taxon>
        <taxon>Gammaproteobacteria</taxon>
        <taxon>Lysobacterales</taxon>
        <taxon>Rhodanobacteraceae</taxon>
        <taxon>Dokdonella</taxon>
    </lineage>
</organism>
<sequence>DLKPANVLVRRVDGTPMPKIIDFGIAIGGTADAGSGVAASAAVAERAGTSLYMSPEQAQPHGIDTRSDVYSLGVMLYEVLTDADAAAITPIAHHSTRRLHETLLAAIDSDTEVADAAIAPGALLASARHLPGGLRAILRKALATDRADRYDSAAALADDLERFRERRPLKAIEPTRWYLARTFVARHRLGLAVSMLIAVSLVAGIALALDGLARARRSAVIAGIEAAKADRVAEFTRGMLAGIDPNRAKGMDRSLMHLVLDSAAERAGRELADQPAVRASIERTIADSYSSLGDYAIAQRHYEASLGAGKDAGLPVAEIARTRARAATNLLNYEQAANALALAQQAFADVAALPTDDRDRLSVESSLGAIESMSGKPEEARVRLHRVLAAQRRLFGDDSEDVLVTIDNLTSVDIDTAHLDEARPLLEELLAQRRKQYGAENSKTIDAINGLAIVALEQKRYADAEQLLAPQLPVVERVFGKEHPLTMRLVSNLGGAIRQQNRNEDARPYYERAAALANKLYGPTNPSAVVAESNLSLLLRDAGDLAAAEAHGRIAAGNAGAAFGDNAMRAIMHREFATVLVRERKFEEAEKELLFAWDVFSHAEGFGPQHPRSQDVVDTCVELYSAWNKPDQVALWRARKAAASATAAAAGP</sequence>
<dbReference type="Gene3D" id="1.25.40.10">
    <property type="entry name" value="Tetratricopeptide repeat domain"/>
    <property type="match status" value="2"/>
</dbReference>
<evidence type="ECO:0000313" key="3">
    <source>
        <dbReference type="EMBL" id="MBA8890006.1"/>
    </source>
</evidence>